<comment type="subcellular location">
    <subcellularLocation>
        <location evidence="1">Cell membrane</location>
        <topology evidence="1">Multi-pass membrane protein</topology>
    </subcellularLocation>
</comment>
<protein>
    <submittedName>
        <fullName evidence="9">Phospholipase_D-nuclease N-terminal</fullName>
    </submittedName>
</protein>
<evidence type="ECO:0000259" key="7">
    <source>
        <dbReference type="Pfam" id="PF09851"/>
    </source>
</evidence>
<dbReference type="Pfam" id="PF13396">
    <property type="entry name" value="PLDc_N"/>
    <property type="match status" value="1"/>
</dbReference>
<dbReference type="STRING" id="235985.SAMN05414137_109191"/>
<feature type="transmembrane region" description="Helical" evidence="6">
    <location>
        <begin position="41"/>
        <end position="64"/>
    </location>
</feature>
<gene>
    <name evidence="9" type="ORF">SAMN05414137_109191</name>
</gene>
<sequence>MNYPLLNVFFTTMWVFLWVMWFFLLFRVFADLFRDDSVSGWGKAGWCVFVLVLPFLGVFVYLIARGKGMGRRDIKQSQEAEASFRAYVQEAAAGTSATSSPAGELTKLAELRQHGDITEEEYQRAKDHVLAA</sequence>
<dbReference type="eggNOG" id="ENOG5031Q26">
    <property type="taxonomic scope" value="Bacteria"/>
</dbReference>
<dbReference type="EMBL" id="FOAZ01000009">
    <property type="protein sequence ID" value="SEL50903.1"/>
    <property type="molecule type" value="Genomic_DNA"/>
</dbReference>
<dbReference type="InterPro" id="IPR027379">
    <property type="entry name" value="CLS_N"/>
</dbReference>
<dbReference type="OrthoDB" id="7596142at2"/>
<feature type="domain" description="Cardiolipin synthase N-terminal" evidence="8">
    <location>
        <begin position="19"/>
        <end position="65"/>
    </location>
</feature>
<dbReference type="GO" id="GO:0005886">
    <property type="term" value="C:plasma membrane"/>
    <property type="evidence" value="ECO:0007669"/>
    <property type="project" value="UniProtKB-SubCell"/>
</dbReference>
<evidence type="ECO:0000313" key="10">
    <source>
        <dbReference type="Proteomes" id="UP000183015"/>
    </source>
</evidence>
<evidence type="ECO:0000256" key="2">
    <source>
        <dbReference type="ARBA" id="ARBA00022475"/>
    </source>
</evidence>
<evidence type="ECO:0000256" key="5">
    <source>
        <dbReference type="ARBA" id="ARBA00023136"/>
    </source>
</evidence>
<keyword evidence="3 6" id="KW-0812">Transmembrane</keyword>
<evidence type="ECO:0000256" key="4">
    <source>
        <dbReference type="ARBA" id="ARBA00022989"/>
    </source>
</evidence>
<evidence type="ECO:0000256" key="6">
    <source>
        <dbReference type="SAM" id="Phobius"/>
    </source>
</evidence>
<organism evidence="9 10">
    <name type="scientific">Streptacidiphilus jiangxiensis</name>
    <dbReference type="NCBI Taxonomy" id="235985"/>
    <lineage>
        <taxon>Bacteria</taxon>
        <taxon>Bacillati</taxon>
        <taxon>Actinomycetota</taxon>
        <taxon>Actinomycetes</taxon>
        <taxon>Kitasatosporales</taxon>
        <taxon>Streptomycetaceae</taxon>
        <taxon>Streptacidiphilus</taxon>
    </lineage>
</organism>
<feature type="domain" description="SHOCT" evidence="7">
    <location>
        <begin position="104"/>
        <end position="129"/>
    </location>
</feature>
<name>A0A1H7QSI4_STRJI</name>
<keyword evidence="10" id="KW-1185">Reference proteome</keyword>
<dbReference type="Proteomes" id="UP000183015">
    <property type="component" value="Unassembled WGS sequence"/>
</dbReference>
<accession>A0A1H7QSI4</accession>
<dbReference type="AlphaFoldDB" id="A0A1H7QSI4"/>
<reference evidence="10" key="1">
    <citation type="submission" date="2016-10" db="EMBL/GenBank/DDBJ databases">
        <authorList>
            <person name="Varghese N."/>
        </authorList>
    </citation>
    <scope>NUCLEOTIDE SEQUENCE [LARGE SCALE GENOMIC DNA]</scope>
    <source>
        <strain evidence="10">DSM 45096 / BCRC 16803 / CGMCC 4.1857 / CIP 109030 / JCM 12277 / KCTC 19219 / NBRC 100920 / 33214</strain>
    </source>
</reference>
<evidence type="ECO:0000259" key="8">
    <source>
        <dbReference type="Pfam" id="PF13396"/>
    </source>
</evidence>
<proteinExistence type="predicted"/>
<keyword evidence="2" id="KW-1003">Cell membrane</keyword>
<dbReference type="RefSeq" id="WP_042445466.1">
    <property type="nucleotide sequence ID" value="NZ_BBPN01000009.1"/>
</dbReference>
<evidence type="ECO:0000256" key="1">
    <source>
        <dbReference type="ARBA" id="ARBA00004651"/>
    </source>
</evidence>
<feature type="transmembrane region" description="Helical" evidence="6">
    <location>
        <begin position="7"/>
        <end position="29"/>
    </location>
</feature>
<keyword evidence="5 6" id="KW-0472">Membrane</keyword>
<evidence type="ECO:0000256" key="3">
    <source>
        <dbReference type="ARBA" id="ARBA00022692"/>
    </source>
</evidence>
<dbReference type="InterPro" id="IPR018649">
    <property type="entry name" value="SHOCT"/>
</dbReference>
<evidence type="ECO:0000313" key="9">
    <source>
        <dbReference type="EMBL" id="SEL50903.1"/>
    </source>
</evidence>
<dbReference type="Pfam" id="PF09851">
    <property type="entry name" value="SHOCT"/>
    <property type="match status" value="1"/>
</dbReference>
<keyword evidence="4 6" id="KW-1133">Transmembrane helix</keyword>